<dbReference type="Pfam" id="PF07883">
    <property type="entry name" value="Cupin_2"/>
    <property type="match status" value="1"/>
</dbReference>
<evidence type="ECO:0000259" key="8">
    <source>
        <dbReference type="PROSITE" id="PS01124"/>
    </source>
</evidence>
<comment type="caution">
    <text evidence="9">The sequence shown here is derived from an EMBL/GenBank/DDBJ whole genome shotgun (WGS) entry which is preliminary data.</text>
</comment>
<evidence type="ECO:0000256" key="7">
    <source>
        <dbReference type="PIRSR" id="PIRSR600514-1"/>
    </source>
</evidence>
<dbReference type="PRINTS" id="PR00745">
    <property type="entry name" value="GLHYDRLASE39"/>
</dbReference>
<dbReference type="Gene3D" id="2.60.40.1500">
    <property type="entry name" value="Glycosyl hydrolase domain, family 39"/>
    <property type="match status" value="1"/>
</dbReference>
<dbReference type="GO" id="GO:0004553">
    <property type="term" value="F:hydrolase activity, hydrolyzing O-glycosyl compounds"/>
    <property type="evidence" value="ECO:0007669"/>
    <property type="project" value="InterPro"/>
</dbReference>
<accession>A0A8I0AHA4</accession>
<feature type="active site" description="Proton donor" evidence="7">
    <location>
        <position position="479"/>
    </location>
</feature>
<evidence type="ECO:0000256" key="6">
    <source>
        <dbReference type="ARBA" id="ARBA00023295"/>
    </source>
</evidence>
<dbReference type="Gene3D" id="3.20.20.80">
    <property type="entry name" value="Glycosidases"/>
    <property type="match status" value="1"/>
</dbReference>
<keyword evidence="4" id="KW-0238">DNA-binding</keyword>
<dbReference type="GO" id="GO:0005975">
    <property type="term" value="P:carbohydrate metabolic process"/>
    <property type="evidence" value="ECO:0007669"/>
    <property type="project" value="InterPro"/>
</dbReference>
<dbReference type="Pfam" id="PF12833">
    <property type="entry name" value="HTH_18"/>
    <property type="match status" value="1"/>
</dbReference>
<dbReference type="InterPro" id="IPR011051">
    <property type="entry name" value="RmlC_Cupin_sf"/>
</dbReference>
<dbReference type="PROSITE" id="PS01124">
    <property type="entry name" value="HTH_ARAC_FAMILY_2"/>
    <property type="match status" value="1"/>
</dbReference>
<name>A0A8I0AHA4_9FIRM</name>
<evidence type="ECO:0000256" key="3">
    <source>
        <dbReference type="ARBA" id="ARBA00023015"/>
    </source>
</evidence>
<dbReference type="Proteomes" id="UP000652847">
    <property type="component" value="Unassembled WGS sequence"/>
</dbReference>
<dbReference type="Gene3D" id="1.10.10.60">
    <property type="entry name" value="Homeodomain-like"/>
    <property type="match status" value="2"/>
</dbReference>
<reference evidence="9 10" key="1">
    <citation type="submission" date="2020-08" db="EMBL/GenBank/DDBJ databases">
        <title>Genome public.</title>
        <authorList>
            <person name="Liu C."/>
            <person name="Sun Q."/>
        </authorList>
    </citation>
    <scope>NUCLEOTIDE SEQUENCE [LARGE SCALE GENOMIC DNA]</scope>
    <source>
        <strain evidence="9 10">BX17</strain>
    </source>
</reference>
<organism evidence="9 10">
    <name type="scientific">Blautia segnis</name>
    <dbReference type="NCBI Taxonomy" id="2763030"/>
    <lineage>
        <taxon>Bacteria</taxon>
        <taxon>Bacillati</taxon>
        <taxon>Bacillota</taxon>
        <taxon>Clostridia</taxon>
        <taxon>Lachnospirales</taxon>
        <taxon>Lachnospiraceae</taxon>
        <taxon>Blautia</taxon>
    </lineage>
</organism>
<dbReference type="GO" id="GO:0043565">
    <property type="term" value="F:sequence-specific DNA binding"/>
    <property type="evidence" value="ECO:0007669"/>
    <property type="project" value="InterPro"/>
</dbReference>
<protein>
    <submittedName>
        <fullName evidence="9">Helix-turn-helix domain-containing protein</fullName>
    </submittedName>
</protein>
<evidence type="ECO:0000313" key="10">
    <source>
        <dbReference type="Proteomes" id="UP000652847"/>
    </source>
</evidence>
<dbReference type="InterPro" id="IPR013096">
    <property type="entry name" value="Cupin_2"/>
</dbReference>
<dbReference type="Pfam" id="PF01229">
    <property type="entry name" value="Glyco_hydro_39"/>
    <property type="match status" value="1"/>
</dbReference>
<evidence type="ECO:0000256" key="1">
    <source>
        <dbReference type="ARBA" id="ARBA00008875"/>
    </source>
</evidence>
<dbReference type="InterPro" id="IPR017853">
    <property type="entry name" value="GH"/>
</dbReference>
<dbReference type="InterPro" id="IPR009057">
    <property type="entry name" value="Homeodomain-like_sf"/>
</dbReference>
<dbReference type="RefSeq" id="WP_186901812.1">
    <property type="nucleotide sequence ID" value="NZ_JACOOT010000038.1"/>
</dbReference>
<dbReference type="PROSITE" id="PS00041">
    <property type="entry name" value="HTH_ARAC_FAMILY_1"/>
    <property type="match status" value="1"/>
</dbReference>
<dbReference type="InterPro" id="IPR018062">
    <property type="entry name" value="HTH_AraC-typ_CS"/>
</dbReference>
<keyword evidence="2" id="KW-0378">Hydrolase</keyword>
<dbReference type="InterPro" id="IPR049166">
    <property type="entry name" value="GH39_cat"/>
</dbReference>
<comment type="similarity">
    <text evidence="1">Belongs to the glycosyl hydrolase 39 family.</text>
</comment>
<dbReference type="EMBL" id="JACOOT010000038">
    <property type="protein sequence ID" value="MBC5652572.1"/>
    <property type="molecule type" value="Genomic_DNA"/>
</dbReference>
<dbReference type="InterPro" id="IPR018060">
    <property type="entry name" value="HTH_AraC"/>
</dbReference>
<dbReference type="InterPro" id="IPR014710">
    <property type="entry name" value="RmlC-like_jellyroll"/>
</dbReference>
<dbReference type="CDD" id="cd02208">
    <property type="entry name" value="cupin_RmlC-like"/>
    <property type="match status" value="1"/>
</dbReference>
<evidence type="ECO:0000256" key="2">
    <source>
        <dbReference type="ARBA" id="ARBA00022801"/>
    </source>
</evidence>
<dbReference type="PANTHER" id="PTHR43280:SF2">
    <property type="entry name" value="HTH-TYPE TRANSCRIPTIONAL REGULATOR EXSA"/>
    <property type="match status" value="1"/>
</dbReference>
<dbReference type="PANTHER" id="PTHR43280">
    <property type="entry name" value="ARAC-FAMILY TRANSCRIPTIONAL REGULATOR"/>
    <property type="match status" value="1"/>
</dbReference>
<dbReference type="Gene3D" id="2.60.120.10">
    <property type="entry name" value="Jelly Rolls"/>
    <property type="match status" value="1"/>
</dbReference>
<keyword evidence="10" id="KW-1185">Reference proteome</keyword>
<keyword evidence="5" id="KW-0804">Transcription</keyword>
<dbReference type="SUPFAM" id="SSF51182">
    <property type="entry name" value="RmlC-like cupins"/>
    <property type="match status" value="1"/>
</dbReference>
<proteinExistence type="inferred from homology"/>
<evidence type="ECO:0000313" key="9">
    <source>
        <dbReference type="EMBL" id="MBC5652572.1"/>
    </source>
</evidence>
<evidence type="ECO:0000256" key="5">
    <source>
        <dbReference type="ARBA" id="ARBA00023163"/>
    </source>
</evidence>
<evidence type="ECO:0000256" key="4">
    <source>
        <dbReference type="ARBA" id="ARBA00023125"/>
    </source>
</evidence>
<dbReference type="SUPFAM" id="SSF46689">
    <property type="entry name" value="Homeodomain-like"/>
    <property type="match status" value="2"/>
</dbReference>
<dbReference type="SUPFAM" id="SSF51011">
    <property type="entry name" value="Glycosyl hydrolase domain"/>
    <property type="match status" value="1"/>
</dbReference>
<keyword evidence="3" id="KW-0805">Transcription regulation</keyword>
<dbReference type="SMART" id="SM00342">
    <property type="entry name" value="HTH_ARAC"/>
    <property type="match status" value="1"/>
</dbReference>
<keyword evidence="6" id="KW-0326">Glycosidase</keyword>
<feature type="domain" description="HTH araC/xylS-type" evidence="8">
    <location>
        <begin position="174"/>
        <end position="272"/>
    </location>
</feature>
<dbReference type="AlphaFoldDB" id="A0A8I0AHA4"/>
<sequence length="832" mass="96073">MLDERHEIIEFGPHIPLKIFIHKLGSVSKHWHSSLELLMVLEGNISITVDGETWQLKDEDVILINSNSIHEIHSENGAVMIAVQIKLSLFNQFQTDLTSIVFDCNSATTPDFKRYANIRFAIASLIQANSYHSDGTDYMNYSLSYYLVSQLLENFKSNASETLQKQQKYMERLTRIINFINEHYAENFSLSDLAAMENLSVPYLSQFFDKYMGVKFIQYYTGIKLEHAVSDLISTKDSIETIAMRNGFTESHAFIRAFKKQYQMLPSAFRKQQAQNPTLTAHANDINYLLLEPSNYLQALTKYLSTNDLSAHSMPSAVHKELVVSDIPVTETLTPLRHTFKTFTSVGRAAELLDRNIQEMLIDLQKNVGFRYIKFHGILSDDMMVVSRIGQELRFTYTLVDQVLDFLLSIQLKPLIQLSFMPKELAENPDKTVCYCPFITSPPADMKEWNFLIEDFTRHLIERYGLDEVKQWPFTVWNEPVTSKKMFGFGDDALFFRFYKHTYDTVKSVCQDIQFGSPSMLYIENLGNADWIYRFVGWCQENNCLPDFMNIHYYADIILPTSGDDFFLNKATASCFPKITDDFSLFIGGVKKIFKTLGLQDKPVYMTEWNFTMSHRNLISDTSFKTCYIMKNLLKNYDRLDSFCYWSLTDLIRENPLPPNQFHGGLGIYTSSGLRKGVFYVFYFANMLGDELIASGDGYFITRKGDSYQIITYHYIHYGDLFAAGELFDITETNRYTAFDTTKSFDISLQLTEVANGNYNVKEYFVNRHHGNAYDIWLEMGAIPLSPKDTDLFRGLCVPGFHQSRLYAEKHALTYTAELKPFEIRFAEISPL</sequence>
<dbReference type="InterPro" id="IPR000514">
    <property type="entry name" value="Glyco_hydro_39"/>
</dbReference>
<dbReference type="GO" id="GO:0003700">
    <property type="term" value="F:DNA-binding transcription factor activity"/>
    <property type="evidence" value="ECO:0007669"/>
    <property type="project" value="InterPro"/>
</dbReference>
<gene>
    <name evidence="9" type="ORF">H8S54_16050</name>
</gene>
<dbReference type="SUPFAM" id="SSF51445">
    <property type="entry name" value="(Trans)glycosidases"/>
    <property type="match status" value="1"/>
</dbReference>